<proteinExistence type="inferred from homology"/>
<dbReference type="Gene3D" id="3.90.220.20">
    <property type="entry name" value="DNA methylase specificity domains"/>
    <property type="match status" value="2"/>
</dbReference>
<dbReference type="GO" id="GO:0009307">
    <property type="term" value="P:DNA restriction-modification system"/>
    <property type="evidence" value="ECO:0007669"/>
    <property type="project" value="UniProtKB-KW"/>
</dbReference>
<gene>
    <name evidence="4" type="ORF">KSMBR1_2551</name>
</gene>
<evidence type="ECO:0000256" key="2">
    <source>
        <dbReference type="ARBA" id="ARBA00022747"/>
    </source>
</evidence>
<dbReference type="InterPro" id="IPR000055">
    <property type="entry name" value="Restrct_endonuc_typeI_TRD"/>
</dbReference>
<dbReference type="GO" id="GO:0003677">
    <property type="term" value="F:DNA binding"/>
    <property type="evidence" value="ECO:0007669"/>
    <property type="project" value="UniProtKB-KW"/>
</dbReference>
<dbReference type="InterPro" id="IPR044946">
    <property type="entry name" value="Restrct_endonuc_typeI_TRD_sf"/>
</dbReference>
<keyword evidence="5" id="KW-1185">Reference proteome</keyword>
<dbReference type="RefSeq" id="WP_157820586.1">
    <property type="nucleotide sequence ID" value="NZ_LT934425.1"/>
</dbReference>
<evidence type="ECO:0000313" key="4">
    <source>
        <dbReference type="EMBL" id="SOH05038.1"/>
    </source>
</evidence>
<keyword evidence="3" id="KW-0238">DNA-binding</keyword>
<evidence type="ECO:0000256" key="3">
    <source>
        <dbReference type="ARBA" id="ARBA00023125"/>
    </source>
</evidence>
<organism evidence="4 5">
    <name type="scientific">Kuenenia stuttgartiensis</name>
    <dbReference type="NCBI Taxonomy" id="174633"/>
    <lineage>
        <taxon>Bacteria</taxon>
        <taxon>Pseudomonadati</taxon>
        <taxon>Planctomycetota</taxon>
        <taxon>Candidatus Brocadiia</taxon>
        <taxon>Candidatus Brocadiales</taxon>
        <taxon>Candidatus Brocadiaceae</taxon>
        <taxon>Candidatus Kuenenia</taxon>
    </lineage>
</organism>
<dbReference type="EMBL" id="LT934425">
    <property type="protein sequence ID" value="SOH05038.1"/>
    <property type="molecule type" value="Genomic_DNA"/>
</dbReference>
<evidence type="ECO:0000313" key="5">
    <source>
        <dbReference type="Proteomes" id="UP000221734"/>
    </source>
</evidence>
<dbReference type="OrthoDB" id="9795776at2"/>
<dbReference type="Pfam" id="PF01420">
    <property type="entry name" value="Methylase_S"/>
    <property type="match status" value="2"/>
</dbReference>
<evidence type="ECO:0000256" key="1">
    <source>
        <dbReference type="ARBA" id="ARBA00010923"/>
    </source>
</evidence>
<dbReference type="Gene3D" id="1.10.287.1120">
    <property type="entry name" value="Bipartite methylase S protein"/>
    <property type="match status" value="1"/>
</dbReference>
<accession>A0A2C9CHF5</accession>
<reference evidence="5" key="1">
    <citation type="submission" date="2017-10" db="EMBL/GenBank/DDBJ databases">
        <authorList>
            <person name="Frank J."/>
        </authorList>
    </citation>
    <scope>NUCLEOTIDE SEQUENCE [LARGE SCALE GENOMIC DNA]</scope>
</reference>
<sequence>MNHKRHEKHEKKQLVPKLRFPEFRDKGEWQENELKQFLTESRILGSKGNTAKKITVKLWGKGVFEKNDEIQGSINTQYYRRTTGQFIYSKLDFLNQAFGLIPEHLDSYESTVDLPCFDISQGISPVFLLEYVKRKDFYEKLGETADGSRKARRIHADTFLSFPIFMPSPQEQQKIVDCLTTFDELITAEAGKLEAYKAHKKGLMQKLFPAEGETMPEWRFPEFRGKGEWEHYVINDIAKVTTGNKDTQNKFDDGEYPFFVRSQTVERINSYSYDGEAILTSGDGVGVGKNFHYIIGKFDFHQRVYCIYDFEKTVSGHFVYHYFTEHFYKRVMQLSAKNSVDSVRMAMITEMPISLPSNEEQQKITTCLSALDNLITAQSKKIDTLKIHKKGLMQGLFPSAEVNI</sequence>
<dbReference type="PANTHER" id="PTHR30408">
    <property type="entry name" value="TYPE-1 RESTRICTION ENZYME ECOKI SPECIFICITY PROTEIN"/>
    <property type="match status" value="1"/>
</dbReference>
<dbReference type="InterPro" id="IPR052021">
    <property type="entry name" value="Type-I_RS_S_subunit"/>
</dbReference>
<protein>
    <submittedName>
        <fullName evidence="4">Type I restriction modification DNA specificity domain protein</fullName>
    </submittedName>
</protein>
<dbReference type="Proteomes" id="UP000221734">
    <property type="component" value="Chromosome Kuenenia_stuttgartiensis_MBR1"/>
</dbReference>
<name>A0A2C9CHF5_KUEST</name>
<dbReference type="AlphaFoldDB" id="A0A2C9CHF5"/>
<keyword evidence="2" id="KW-0680">Restriction system</keyword>
<dbReference type="PANTHER" id="PTHR30408:SF12">
    <property type="entry name" value="TYPE I RESTRICTION ENZYME MJAVIII SPECIFICITY SUBUNIT"/>
    <property type="match status" value="1"/>
</dbReference>
<dbReference type="KEGG" id="kst:KSMBR1_2551"/>
<dbReference type="REBASE" id="223650">
    <property type="entry name" value="S.KstMBR1ORF2552P"/>
</dbReference>
<comment type="similarity">
    <text evidence="1">Belongs to the type-I restriction system S methylase family.</text>
</comment>
<dbReference type="SUPFAM" id="SSF116734">
    <property type="entry name" value="DNA methylase specificity domain"/>
    <property type="match status" value="2"/>
</dbReference>